<dbReference type="RefSeq" id="WP_092765034.1">
    <property type="nucleotide sequence ID" value="NZ_FNZQ01000008.1"/>
</dbReference>
<reference evidence="2 3" key="1">
    <citation type="submission" date="2016-10" db="EMBL/GenBank/DDBJ databases">
        <authorList>
            <person name="de Groot N.N."/>
        </authorList>
    </citation>
    <scope>NUCLEOTIDE SEQUENCE [LARGE SCALE GENOMIC DNA]</scope>
    <source>
        <strain evidence="2 3">DSM 14858</strain>
    </source>
</reference>
<keyword evidence="3" id="KW-1185">Reference proteome</keyword>
<proteinExistence type="predicted"/>
<accession>A0A1H7SCT6</accession>
<feature type="region of interest" description="Disordered" evidence="1">
    <location>
        <begin position="144"/>
        <end position="165"/>
    </location>
</feature>
<dbReference type="OrthoDB" id="7202559at2"/>
<protein>
    <submittedName>
        <fullName evidence="2">Uncharacterized protein</fullName>
    </submittedName>
</protein>
<name>A0A1H7SCT6_9RHOB</name>
<dbReference type="STRING" id="188906.SAMN04488526_3306"/>
<feature type="compositionally biased region" description="Acidic residues" evidence="1">
    <location>
        <begin position="145"/>
        <end position="154"/>
    </location>
</feature>
<evidence type="ECO:0000256" key="1">
    <source>
        <dbReference type="SAM" id="MobiDB-lite"/>
    </source>
</evidence>
<gene>
    <name evidence="2" type="ORF">SAMN04488526_3306</name>
</gene>
<sequence>MTDPKTTVEAMESDALQRCAELRADGINHAVPVPANLKNSPGKSPAEWAYQRIILYMKAFEEALNDAEVMAMGFTGGPSGILRIQGVGFHAPDLVTFSGVNEAGEMMQAIQHISQLNVMLRAMPRPVDQPTPERIGFQLARALEQAEEQTDEIGDAAQADAPATS</sequence>
<organism evidence="2 3">
    <name type="scientific">Jannaschia helgolandensis</name>
    <dbReference type="NCBI Taxonomy" id="188906"/>
    <lineage>
        <taxon>Bacteria</taxon>
        <taxon>Pseudomonadati</taxon>
        <taxon>Pseudomonadota</taxon>
        <taxon>Alphaproteobacteria</taxon>
        <taxon>Rhodobacterales</taxon>
        <taxon>Roseobacteraceae</taxon>
        <taxon>Jannaschia</taxon>
    </lineage>
</organism>
<evidence type="ECO:0000313" key="3">
    <source>
        <dbReference type="Proteomes" id="UP000199283"/>
    </source>
</evidence>
<dbReference type="AlphaFoldDB" id="A0A1H7SCT6"/>
<evidence type="ECO:0000313" key="2">
    <source>
        <dbReference type="EMBL" id="SEL70462.1"/>
    </source>
</evidence>
<dbReference type="EMBL" id="FNZQ01000008">
    <property type="protein sequence ID" value="SEL70462.1"/>
    <property type="molecule type" value="Genomic_DNA"/>
</dbReference>
<dbReference type="Proteomes" id="UP000199283">
    <property type="component" value="Unassembled WGS sequence"/>
</dbReference>